<keyword evidence="2" id="KW-1185">Reference proteome</keyword>
<gene>
    <name evidence="1" type="ORF">QA636_16025</name>
</gene>
<dbReference type="EMBL" id="CP121646">
    <property type="protein sequence ID" value="WFU66904.1"/>
    <property type="molecule type" value="Genomic_DNA"/>
</dbReference>
<dbReference type="RefSeq" id="WP_310885799.1">
    <property type="nucleotide sequence ID" value="NZ_CP121646.1"/>
</dbReference>
<evidence type="ECO:0000313" key="1">
    <source>
        <dbReference type="EMBL" id="WFU66904.1"/>
    </source>
</evidence>
<name>A0ABY8JPY8_9BRAD</name>
<accession>A0ABY8JPY8</accession>
<reference evidence="1 2" key="1">
    <citation type="submission" date="2023-04" db="EMBL/GenBank/DDBJ databases">
        <title>Australian commercial rhizobial inoculants.</title>
        <authorList>
            <person name="Kohlmeier M.G."/>
            <person name="O'Hara G.W."/>
            <person name="Colombi E."/>
            <person name="Ramsay J.P."/>
            <person name="Terpolilli J."/>
        </authorList>
    </citation>
    <scope>NUCLEOTIDE SEQUENCE [LARGE SCALE GENOMIC DNA]</scope>
    <source>
        <strain evidence="1 2">CB627</strain>
    </source>
</reference>
<organism evidence="1 2">
    <name type="scientific">Bradyrhizobium brasilense</name>
    <dbReference type="NCBI Taxonomy" id="1419277"/>
    <lineage>
        <taxon>Bacteria</taxon>
        <taxon>Pseudomonadati</taxon>
        <taxon>Pseudomonadota</taxon>
        <taxon>Alphaproteobacteria</taxon>
        <taxon>Hyphomicrobiales</taxon>
        <taxon>Nitrobacteraceae</taxon>
        <taxon>Bradyrhizobium</taxon>
    </lineage>
</organism>
<sequence>MHPVSDLSRRAVEAPASGRSLQLLLLCDFVGGSASTIIDHAMSLRKSSRHAIQIFNSKGDLSDALEFDRFDGVLIHYSLVACMDDYIGPNLRAAISRFKGLKAAFVQDEYRWTNETTDALRALGIHVLFSVVPPEIIDEVYPQERLPGVVRETLLTGYVPAELLGRAVQRYEERSVDVGYRARKLPAWLGSFAREKWLIADRFKADAAAYGLVCDMSTREEDRLYGESWIEFLASCKAVLGTESGSSVCDFTGDIQRNVEQHLARDPTVSYETLRDLYFKDTDGRIILSVISPRCFEAAALRTLMILYDGHYSGRLEAWRHYVPLRKDHSNMSEVVEVLRDRARAEEIIDRVYREVALNPDNSFEAMVAQVDRVIDRAFRPEMAAAKSPYVDAELTALMLKERRRATIRKALQHLDRGRRRPIETAWVVVVRAFGVLARLVRTPLRRRTKQKIS</sequence>
<evidence type="ECO:0008006" key="3">
    <source>
        <dbReference type="Google" id="ProtNLM"/>
    </source>
</evidence>
<protein>
    <recommendedName>
        <fullName evidence="3">Glycosyltransferase family 1 protein</fullName>
    </recommendedName>
</protein>
<evidence type="ECO:0000313" key="2">
    <source>
        <dbReference type="Proteomes" id="UP001221546"/>
    </source>
</evidence>
<dbReference type="Proteomes" id="UP001221546">
    <property type="component" value="Chromosome"/>
</dbReference>
<proteinExistence type="predicted"/>